<reference evidence="3 4" key="1">
    <citation type="submission" date="2020-10" db="EMBL/GenBank/DDBJ databases">
        <title>Draft genome and description of Brachybacterium epidermidis sp nov.</title>
        <authorList>
            <person name="Boxberger M."/>
            <person name="La Scola B."/>
        </authorList>
    </citation>
    <scope>NUCLEOTIDE SEQUENCE [LARGE SCALE GENOMIC DNA]</scope>
    <source>
        <strain evidence="3 4">Marseille-Q2903</strain>
    </source>
</reference>
<dbReference type="Pfam" id="PF09350">
    <property type="entry name" value="DJC28_CD"/>
    <property type="match status" value="1"/>
</dbReference>
<gene>
    <name evidence="3" type="ORF">IOE58_11780</name>
</gene>
<comment type="caution">
    <text evidence="3">The sequence shown here is derived from an EMBL/GenBank/DDBJ whole genome shotgun (WGS) entry which is preliminary data.</text>
</comment>
<dbReference type="Proteomes" id="UP000644727">
    <property type="component" value="Unassembled WGS sequence"/>
</dbReference>
<feature type="compositionally biased region" description="Basic and acidic residues" evidence="1">
    <location>
        <begin position="7"/>
        <end position="19"/>
    </location>
</feature>
<organism evidence="3 4">
    <name type="scientific">Brachybacterium epidermidis</name>
    <dbReference type="NCBI Taxonomy" id="2781983"/>
    <lineage>
        <taxon>Bacteria</taxon>
        <taxon>Bacillati</taxon>
        <taxon>Actinomycetota</taxon>
        <taxon>Actinomycetes</taxon>
        <taxon>Micrococcales</taxon>
        <taxon>Dermabacteraceae</taxon>
        <taxon>Brachybacterium</taxon>
    </lineage>
</organism>
<name>A0ABR9W4F5_9MICO</name>
<feature type="domain" description="DnaJ homologue subfamily C member 28 conserved" evidence="2">
    <location>
        <begin position="18"/>
        <end position="85"/>
    </location>
</feature>
<keyword evidence="4" id="KW-1185">Reference proteome</keyword>
<sequence length="166" mass="19651">MTSGDPFRPEDPDPFRPEDPVDAAIARGDFDDLALAGKPLRLPSRHDPDWWIKQRIDGEDVDRDALLPVVMLLRREYERREETLAVLSTEQEVREYAEDYTRRVRDDRLRSPMARMLAPEMDPEQAVARWRELRAEADRAQPPVAQAGDQVPRQRRRWWYFGRRSR</sequence>
<dbReference type="EMBL" id="JADEYR010000015">
    <property type="protein sequence ID" value="MBE9404830.1"/>
    <property type="molecule type" value="Genomic_DNA"/>
</dbReference>
<evidence type="ECO:0000313" key="4">
    <source>
        <dbReference type="Proteomes" id="UP000644727"/>
    </source>
</evidence>
<dbReference type="InterPro" id="IPR018961">
    <property type="entry name" value="DnaJ_homolog_subfam-C_membr-28"/>
</dbReference>
<feature type="region of interest" description="Disordered" evidence="1">
    <location>
        <begin position="1"/>
        <end position="21"/>
    </location>
</feature>
<protein>
    <submittedName>
        <fullName evidence="3">DUF1992 domain-containing protein</fullName>
    </submittedName>
</protein>
<proteinExistence type="predicted"/>
<dbReference type="RefSeq" id="WP_193866575.1">
    <property type="nucleotide sequence ID" value="NZ_JADEYR010000015.1"/>
</dbReference>
<evidence type="ECO:0000313" key="3">
    <source>
        <dbReference type="EMBL" id="MBE9404830.1"/>
    </source>
</evidence>
<accession>A0ABR9W4F5</accession>
<evidence type="ECO:0000259" key="2">
    <source>
        <dbReference type="Pfam" id="PF09350"/>
    </source>
</evidence>
<evidence type="ECO:0000256" key="1">
    <source>
        <dbReference type="SAM" id="MobiDB-lite"/>
    </source>
</evidence>